<sequence length="52" mass="5914">QAHSPTVSWGWGVRTPEISLGKSIPSTEVKPFKRQLEMKNLTEYPSRNFLSP</sequence>
<name>A0A2C6KHZ1_9APIC</name>
<feature type="non-terminal residue" evidence="1">
    <location>
        <position position="52"/>
    </location>
</feature>
<evidence type="ECO:0000313" key="1">
    <source>
        <dbReference type="EMBL" id="PHJ16013.1"/>
    </source>
</evidence>
<proteinExistence type="predicted"/>
<dbReference type="VEuPathDB" id="ToxoDB:CSUI_010175"/>
<dbReference type="RefSeq" id="XP_067917745.1">
    <property type="nucleotide sequence ID" value="XM_068070280.1"/>
</dbReference>
<dbReference type="GeneID" id="94433491"/>
<dbReference type="EMBL" id="MIGC01006806">
    <property type="protein sequence ID" value="PHJ16013.1"/>
    <property type="molecule type" value="Genomic_DNA"/>
</dbReference>
<dbReference type="AlphaFoldDB" id="A0A2C6KHZ1"/>
<reference evidence="1 2" key="1">
    <citation type="journal article" date="2017" name="Int. J. Parasitol.">
        <title>The genome of the protozoan parasite Cystoisospora suis and a reverse vaccinology approach to identify vaccine candidates.</title>
        <authorList>
            <person name="Palmieri N."/>
            <person name="Shrestha A."/>
            <person name="Ruttkowski B."/>
            <person name="Beck T."/>
            <person name="Vogl C."/>
            <person name="Tomley F."/>
            <person name="Blake D.P."/>
            <person name="Joachim A."/>
        </authorList>
    </citation>
    <scope>NUCLEOTIDE SEQUENCE [LARGE SCALE GENOMIC DNA]</scope>
    <source>
        <strain evidence="1 2">Wien I</strain>
    </source>
</reference>
<comment type="caution">
    <text evidence="1">The sequence shown here is derived from an EMBL/GenBank/DDBJ whole genome shotgun (WGS) entry which is preliminary data.</text>
</comment>
<organism evidence="1 2">
    <name type="scientific">Cystoisospora suis</name>
    <dbReference type="NCBI Taxonomy" id="483139"/>
    <lineage>
        <taxon>Eukaryota</taxon>
        <taxon>Sar</taxon>
        <taxon>Alveolata</taxon>
        <taxon>Apicomplexa</taxon>
        <taxon>Conoidasida</taxon>
        <taxon>Coccidia</taxon>
        <taxon>Eucoccidiorida</taxon>
        <taxon>Eimeriorina</taxon>
        <taxon>Sarcocystidae</taxon>
        <taxon>Cystoisospora</taxon>
    </lineage>
</organism>
<dbReference type="Proteomes" id="UP000221165">
    <property type="component" value="Unassembled WGS sequence"/>
</dbReference>
<protein>
    <submittedName>
        <fullName evidence="1">Uncharacterized protein</fullName>
    </submittedName>
</protein>
<accession>A0A2C6KHZ1</accession>
<evidence type="ECO:0000313" key="2">
    <source>
        <dbReference type="Proteomes" id="UP000221165"/>
    </source>
</evidence>
<gene>
    <name evidence="1" type="ORF">CSUI_010175</name>
</gene>
<feature type="non-terminal residue" evidence="1">
    <location>
        <position position="1"/>
    </location>
</feature>
<keyword evidence="2" id="KW-1185">Reference proteome</keyword>